<dbReference type="EMBL" id="CACQ02004730">
    <property type="protein sequence ID" value="CCF41492.1"/>
    <property type="molecule type" value="Genomic_DNA"/>
</dbReference>
<organism evidence="1 2">
    <name type="scientific">Colletotrichum higginsianum (strain IMI 349063)</name>
    <name type="common">Crucifer anthracnose fungus</name>
    <dbReference type="NCBI Taxonomy" id="759273"/>
    <lineage>
        <taxon>Eukaryota</taxon>
        <taxon>Fungi</taxon>
        <taxon>Dikarya</taxon>
        <taxon>Ascomycota</taxon>
        <taxon>Pezizomycotina</taxon>
        <taxon>Sordariomycetes</taxon>
        <taxon>Hypocreomycetidae</taxon>
        <taxon>Glomerellales</taxon>
        <taxon>Glomerellaceae</taxon>
        <taxon>Colletotrichum</taxon>
        <taxon>Colletotrichum destructivum species complex</taxon>
    </lineage>
</organism>
<gene>
    <name evidence="1" type="ORF">CH063_11751</name>
</gene>
<evidence type="ECO:0000313" key="1">
    <source>
        <dbReference type="EMBL" id="CCF41492.1"/>
    </source>
</evidence>
<sequence>MPAASGGPEAPSARWFLPTPGRSLAQSARPSLVMPVYFSKSSSEISALFVLCSR</sequence>
<dbReference type="Proteomes" id="UP000007174">
    <property type="component" value="Unassembled WGS sequence"/>
</dbReference>
<dbReference type="AlphaFoldDB" id="H1VMN8"/>
<proteinExistence type="predicted"/>
<dbReference type="HOGENOM" id="CLU_3050218_0_0_1"/>
<accession>H1VMN8</accession>
<evidence type="ECO:0000313" key="2">
    <source>
        <dbReference type="Proteomes" id="UP000007174"/>
    </source>
</evidence>
<reference evidence="2" key="1">
    <citation type="journal article" date="2012" name="Nat. Genet.">
        <title>Lifestyle transitions in plant pathogenic Colletotrichum fungi deciphered by genome and transcriptome analyses.</title>
        <authorList>
            <person name="O'Connell R.J."/>
            <person name="Thon M.R."/>
            <person name="Hacquard S."/>
            <person name="Amyotte S.G."/>
            <person name="Kleemann J."/>
            <person name="Torres M.F."/>
            <person name="Damm U."/>
            <person name="Buiate E.A."/>
            <person name="Epstein L."/>
            <person name="Alkan N."/>
            <person name="Altmueller J."/>
            <person name="Alvarado-Balderrama L."/>
            <person name="Bauser C.A."/>
            <person name="Becker C."/>
            <person name="Birren B.W."/>
            <person name="Chen Z."/>
            <person name="Choi J."/>
            <person name="Crouch J.A."/>
            <person name="Duvick J.P."/>
            <person name="Farman M.A."/>
            <person name="Gan P."/>
            <person name="Heiman D."/>
            <person name="Henrissat B."/>
            <person name="Howard R.J."/>
            <person name="Kabbage M."/>
            <person name="Koch C."/>
            <person name="Kracher B."/>
            <person name="Kubo Y."/>
            <person name="Law A.D."/>
            <person name="Lebrun M.-H."/>
            <person name="Lee Y.-H."/>
            <person name="Miyara I."/>
            <person name="Moore N."/>
            <person name="Neumann U."/>
            <person name="Nordstroem K."/>
            <person name="Panaccione D.G."/>
            <person name="Panstruga R."/>
            <person name="Place M."/>
            <person name="Proctor R.H."/>
            <person name="Prusky D."/>
            <person name="Rech G."/>
            <person name="Reinhardt R."/>
            <person name="Rollins J.A."/>
            <person name="Rounsley S."/>
            <person name="Schardl C.L."/>
            <person name="Schwartz D.C."/>
            <person name="Shenoy N."/>
            <person name="Shirasu K."/>
            <person name="Sikhakolli U.R."/>
            <person name="Stueber K."/>
            <person name="Sukno S.A."/>
            <person name="Sweigard J.A."/>
            <person name="Takano Y."/>
            <person name="Takahara H."/>
            <person name="Trail F."/>
            <person name="van der Does H.C."/>
            <person name="Voll L.M."/>
            <person name="Will I."/>
            <person name="Young S."/>
            <person name="Zeng Q."/>
            <person name="Zhang J."/>
            <person name="Zhou S."/>
            <person name="Dickman M.B."/>
            <person name="Schulze-Lefert P."/>
            <person name="Ver Loren van Themaat E."/>
            <person name="Ma L.-J."/>
            <person name="Vaillancourt L.J."/>
        </authorList>
    </citation>
    <scope>NUCLEOTIDE SEQUENCE [LARGE SCALE GENOMIC DNA]</scope>
    <source>
        <strain evidence="2">IMI 349063</strain>
    </source>
</reference>
<protein>
    <submittedName>
        <fullName evidence="1">Uncharacterized protein</fullName>
    </submittedName>
</protein>
<name>H1VMN8_COLHI</name>